<dbReference type="RefSeq" id="WP_161262043.1">
    <property type="nucleotide sequence ID" value="NZ_JAFBDC010000007.1"/>
</dbReference>
<accession>A0A845LD36</accession>
<keyword evidence="1" id="KW-0969">Cilium</keyword>
<dbReference type="Proteomes" id="UP000471031">
    <property type="component" value="Unassembled WGS sequence"/>
</dbReference>
<dbReference type="AlphaFoldDB" id="A0A845LD36"/>
<reference evidence="1 2" key="1">
    <citation type="submission" date="2020-01" db="EMBL/GenBank/DDBJ databases">
        <title>Whole genome sequence of Heliobacterium gestii DSM 11169.</title>
        <authorList>
            <person name="Kyndt J.A."/>
            <person name="Meyer T.E."/>
        </authorList>
    </citation>
    <scope>NUCLEOTIDE SEQUENCE [LARGE SCALE GENOMIC DNA]</scope>
    <source>
        <strain evidence="1 2">DSM 11169</strain>
    </source>
</reference>
<dbReference type="Pfam" id="PF06289">
    <property type="entry name" value="FlbD"/>
    <property type="match status" value="1"/>
</dbReference>
<dbReference type="PANTHER" id="PTHR39185">
    <property type="entry name" value="SWARMING MOTILITY PROTEIN SWRD"/>
    <property type="match status" value="1"/>
</dbReference>
<dbReference type="PANTHER" id="PTHR39185:SF1">
    <property type="entry name" value="SWARMING MOTILITY PROTEIN SWRD"/>
    <property type="match status" value="1"/>
</dbReference>
<gene>
    <name evidence="1" type="ORF">GTO89_10510</name>
</gene>
<keyword evidence="1" id="KW-0282">Flagellum</keyword>
<protein>
    <submittedName>
        <fullName evidence="1">Flagellar protein</fullName>
    </submittedName>
</protein>
<organism evidence="1 2">
    <name type="scientific">Heliomicrobium gestii</name>
    <name type="common">Heliobacterium gestii</name>
    <dbReference type="NCBI Taxonomy" id="2699"/>
    <lineage>
        <taxon>Bacteria</taxon>
        <taxon>Bacillati</taxon>
        <taxon>Bacillota</taxon>
        <taxon>Clostridia</taxon>
        <taxon>Eubacteriales</taxon>
        <taxon>Heliobacteriaceae</taxon>
        <taxon>Heliomicrobium</taxon>
    </lineage>
</organism>
<evidence type="ECO:0000313" key="1">
    <source>
        <dbReference type="EMBL" id="MZP43471.1"/>
    </source>
</evidence>
<sequence length="70" mass="7774">MIKIRRLNQSELVINAELIEQVEATPDTIITLTTGKKIVVLESSDEVVEKVIAYRLACIKPVVAIKPTDI</sequence>
<dbReference type="OrthoDB" id="9799862at2"/>
<name>A0A845LD36_HELGE</name>
<dbReference type="InterPro" id="IPR009384">
    <property type="entry name" value="SwrD-like"/>
</dbReference>
<comment type="caution">
    <text evidence="1">The sequence shown here is derived from an EMBL/GenBank/DDBJ whole genome shotgun (WGS) entry which is preliminary data.</text>
</comment>
<keyword evidence="1" id="KW-0966">Cell projection</keyword>
<keyword evidence="2" id="KW-1185">Reference proteome</keyword>
<evidence type="ECO:0000313" key="2">
    <source>
        <dbReference type="Proteomes" id="UP000471031"/>
    </source>
</evidence>
<proteinExistence type="predicted"/>
<dbReference type="EMBL" id="WXEX01000008">
    <property type="protein sequence ID" value="MZP43471.1"/>
    <property type="molecule type" value="Genomic_DNA"/>
</dbReference>